<accession>A0A644ZKN4</accession>
<evidence type="ECO:0000313" key="1">
    <source>
        <dbReference type="EMBL" id="MPM40898.1"/>
    </source>
</evidence>
<reference evidence="1" key="1">
    <citation type="submission" date="2019-08" db="EMBL/GenBank/DDBJ databases">
        <authorList>
            <person name="Kucharzyk K."/>
            <person name="Murdoch R.W."/>
            <person name="Higgins S."/>
            <person name="Loffler F."/>
        </authorList>
    </citation>
    <scope>NUCLEOTIDE SEQUENCE</scope>
</reference>
<proteinExistence type="predicted"/>
<dbReference type="EMBL" id="VSSQ01009169">
    <property type="protein sequence ID" value="MPM40898.1"/>
    <property type="molecule type" value="Genomic_DNA"/>
</dbReference>
<name>A0A644ZKN4_9ZZZZ</name>
<organism evidence="1">
    <name type="scientific">bioreactor metagenome</name>
    <dbReference type="NCBI Taxonomy" id="1076179"/>
    <lineage>
        <taxon>unclassified sequences</taxon>
        <taxon>metagenomes</taxon>
        <taxon>ecological metagenomes</taxon>
    </lineage>
</organism>
<protein>
    <submittedName>
        <fullName evidence="1">Uncharacterized protein</fullName>
    </submittedName>
</protein>
<dbReference type="AlphaFoldDB" id="A0A644ZKN4"/>
<gene>
    <name evidence="1" type="ORF">SDC9_87547</name>
</gene>
<sequence>MCKLENSQLLPFERNRFYAGKLLTTADFQTEQAYFNNKRRFFNSLMYGSGILCGLGVYSLDDISIMVDSGAAIDALGREIVVENSVVKKLSAIEGFEGLASEKATLCLRYAEKPVHPVYSINRQGQDDVYELNRVQEQWELFLTDSELLEPELPAETEFFSRVRLFGDGDYAVDLVIPATVSCGCPVKLTVLVEKLSDGQLPLTLEGVLQTPAFTDRNGDHELSLQLRDILPEQGQTYAAEYWLTAQPKPAEETVILAKPSLLKLSVGGQERRLEDNFMLKTAVADVSPDELVRRELARTSLEMRSLSGGAQHIRLAEITLQISKNTYIIDRVNEQGVKKYLVKNADEDLRGQYAAYFGGESLSARVPSREGSAPETPSVSYQEPLYATGTCEIPLSYRMRKGEIVCSDEIMHGLGKGNVYVTVGFEYLGEDKRTGAAEKQTIYGAAELFAAEEPPISYAETAVKVLADRGSFVVAARLQKETDYVLLQLRWVAVKLPLPTDQSMLQKLAGKSISAVPPTVTLSTRETHFFNVHFKNMEPCSLSYRLTEKDSGEITPDGIYTAPAREGVFEIQITCSDLPMISTYAYAIVKKRENEGETERK</sequence>
<comment type="caution">
    <text evidence="1">The sequence shown here is derived from an EMBL/GenBank/DDBJ whole genome shotgun (WGS) entry which is preliminary data.</text>
</comment>